<accession>A0ABD0N1T9</accession>
<feature type="compositionally biased region" description="Basic and acidic residues" evidence="1">
    <location>
        <begin position="329"/>
        <end position="340"/>
    </location>
</feature>
<dbReference type="Proteomes" id="UP001529510">
    <property type="component" value="Unassembled WGS sequence"/>
</dbReference>
<organism evidence="2 3">
    <name type="scientific">Cirrhinus mrigala</name>
    <name type="common">Mrigala</name>
    <dbReference type="NCBI Taxonomy" id="683832"/>
    <lineage>
        <taxon>Eukaryota</taxon>
        <taxon>Metazoa</taxon>
        <taxon>Chordata</taxon>
        <taxon>Craniata</taxon>
        <taxon>Vertebrata</taxon>
        <taxon>Euteleostomi</taxon>
        <taxon>Actinopterygii</taxon>
        <taxon>Neopterygii</taxon>
        <taxon>Teleostei</taxon>
        <taxon>Ostariophysi</taxon>
        <taxon>Cypriniformes</taxon>
        <taxon>Cyprinidae</taxon>
        <taxon>Labeoninae</taxon>
        <taxon>Labeonini</taxon>
        <taxon>Cirrhinus</taxon>
    </lineage>
</organism>
<feature type="compositionally biased region" description="Acidic residues" evidence="1">
    <location>
        <begin position="17"/>
        <end position="85"/>
    </location>
</feature>
<feature type="non-terminal residue" evidence="2">
    <location>
        <position position="488"/>
    </location>
</feature>
<feature type="non-terminal residue" evidence="2">
    <location>
        <position position="1"/>
    </location>
</feature>
<name>A0ABD0N1T9_CIRMR</name>
<feature type="region of interest" description="Disordered" evidence="1">
    <location>
        <begin position="176"/>
        <end position="302"/>
    </location>
</feature>
<feature type="compositionally biased region" description="Polar residues" evidence="1">
    <location>
        <begin position="112"/>
        <end position="121"/>
    </location>
</feature>
<feature type="compositionally biased region" description="Acidic residues" evidence="1">
    <location>
        <begin position="209"/>
        <end position="225"/>
    </location>
</feature>
<feature type="compositionally biased region" description="Low complexity" evidence="1">
    <location>
        <begin position="86"/>
        <end position="97"/>
    </location>
</feature>
<evidence type="ECO:0000313" key="3">
    <source>
        <dbReference type="Proteomes" id="UP001529510"/>
    </source>
</evidence>
<feature type="compositionally biased region" description="Acidic residues" evidence="1">
    <location>
        <begin position="284"/>
        <end position="299"/>
    </location>
</feature>
<evidence type="ECO:0000313" key="2">
    <source>
        <dbReference type="EMBL" id="KAL0155467.1"/>
    </source>
</evidence>
<protein>
    <submittedName>
        <fullName evidence="2">Uncharacterized protein</fullName>
    </submittedName>
</protein>
<gene>
    <name evidence="2" type="ORF">M9458_049730</name>
</gene>
<dbReference type="AlphaFoldDB" id="A0ABD0N1T9"/>
<feature type="region of interest" description="Disordered" evidence="1">
    <location>
        <begin position="1"/>
        <end position="130"/>
    </location>
</feature>
<reference evidence="2 3" key="1">
    <citation type="submission" date="2024-05" db="EMBL/GenBank/DDBJ databases">
        <title>Genome sequencing and assembly of Indian major carp, Cirrhinus mrigala (Hamilton, 1822).</title>
        <authorList>
            <person name="Mohindra V."/>
            <person name="Chowdhury L.M."/>
            <person name="Lal K."/>
            <person name="Jena J.K."/>
        </authorList>
    </citation>
    <scope>NUCLEOTIDE SEQUENCE [LARGE SCALE GENOMIC DNA]</scope>
    <source>
        <strain evidence="2">CM1030</strain>
        <tissue evidence="2">Blood</tissue>
    </source>
</reference>
<dbReference type="EMBL" id="JAMKFB020000025">
    <property type="protein sequence ID" value="KAL0155467.1"/>
    <property type="molecule type" value="Genomic_DNA"/>
</dbReference>
<proteinExistence type="predicted"/>
<evidence type="ECO:0000256" key="1">
    <source>
        <dbReference type="SAM" id="MobiDB-lite"/>
    </source>
</evidence>
<comment type="caution">
    <text evidence="2">The sequence shown here is derived from an EMBL/GenBank/DDBJ whole genome shotgun (WGS) entry which is preliminary data.</text>
</comment>
<sequence>GQTELTELPFDSKLDAEGNESPEDESEEGEDDEGEDDEDDDDDDEEEEEEEEEGEDEDDEDDDDEEDENEDGEEDDEEEEEEEEAAAAQQAKGLAGLPKTMALGTTEKSDVANENISQTRQDMMEDSPLKVRTEASEKMDMNETIPEKMLFGPIPGILDLEDGCLVSAVRVVARFSDEEDSEEANDSPGPPAECEVSLENPVESKNENQSDDDDDWEDDDDEDEQLLMTEKNILQVETSQGTTIKCDPQLPDVPLSQNEGISDLDTGNLEVPSASPKSKAVTTADDDEDDWDDVDEKEEEVQTKKPLNLFLTLLGQKEPESPEVSWESGSDKSDGTPEGEKELNIEMQSGEMDQLQEALVQDHNTSRRVLYMKNLLSTIPGVLYMKNLLSNFPRVLYMKNLLSNFLRVLYMKNLLSNFSRVLYMKNLLSTIPRVLYMKNLLSTFRRVLYMKNLLTTLPRFLYMKNLPSTFPRVLYMKNLGASIGVMTV</sequence>
<feature type="region of interest" description="Disordered" evidence="1">
    <location>
        <begin position="318"/>
        <end position="340"/>
    </location>
</feature>
<keyword evidence="3" id="KW-1185">Reference proteome</keyword>